<comment type="caution">
    <text evidence="9">The sequence shown here is derived from an EMBL/GenBank/DDBJ whole genome shotgun (WGS) entry which is preliminary data.</text>
</comment>
<dbReference type="PANTHER" id="PTHR43289">
    <property type="entry name" value="MITOGEN-ACTIVATED PROTEIN KINASE KINASE KINASE 20-RELATED"/>
    <property type="match status" value="1"/>
</dbReference>
<dbReference type="Proteomes" id="UP001651690">
    <property type="component" value="Unassembled WGS sequence"/>
</dbReference>
<dbReference type="RefSeq" id="WP_255059370.1">
    <property type="nucleotide sequence ID" value="NZ_JANDBD010000003.1"/>
</dbReference>
<proteinExistence type="predicted"/>
<protein>
    <recommendedName>
        <fullName evidence="1">non-specific serine/threonine protein kinase</fullName>
        <ecNumber evidence="1">2.7.11.1</ecNumber>
    </recommendedName>
</protein>
<evidence type="ECO:0000313" key="10">
    <source>
        <dbReference type="Proteomes" id="UP001651690"/>
    </source>
</evidence>
<keyword evidence="10" id="KW-1185">Reference proteome</keyword>
<keyword evidence="4 7" id="KW-0547">Nucleotide-binding</keyword>
<evidence type="ECO:0000313" key="9">
    <source>
        <dbReference type="EMBL" id="MCP9272191.1"/>
    </source>
</evidence>
<name>A0ABT1LZ63_9MYCO</name>
<evidence type="ECO:0000256" key="4">
    <source>
        <dbReference type="ARBA" id="ARBA00022741"/>
    </source>
</evidence>
<keyword evidence="2" id="KW-0723">Serine/threonine-protein kinase</keyword>
<keyword evidence="5" id="KW-0418">Kinase</keyword>
<evidence type="ECO:0000259" key="8">
    <source>
        <dbReference type="PROSITE" id="PS50011"/>
    </source>
</evidence>
<dbReference type="InterPro" id="IPR017441">
    <property type="entry name" value="Protein_kinase_ATP_BS"/>
</dbReference>
<dbReference type="PROSITE" id="PS50011">
    <property type="entry name" value="PROTEIN_KINASE_DOM"/>
    <property type="match status" value="1"/>
</dbReference>
<dbReference type="PANTHER" id="PTHR43289:SF6">
    <property type="entry name" value="SERINE_THREONINE-PROTEIN KINASE NEKL-3"/>
    <property type="match status" value="1"/>
</dbReference>
<dbReference type="InterPro" id="IPR011009">
    <property type="entry name" value="Kinase-like_dom_sf"/>
</dbReference>
<dbReference type="Gene3D" id="3.30.200.20">
    <property type="entry name" value="Phosphorylase Kinase, domain 1"/>
    <property type="match status" value="1"/>
</dbReference>
<evidence type="ECO:0000256" key="2">
    <source>
        <dbReference type="ARBA" id="ARBA00022527"/>
    </source>
</evidence>
<keyword evidence="3" id="KW-0808">Transferase</keyword>
<feature type="binding site" evidence="7">
    <location>
        <position position="44"/>
    </location>
    <ligand>
        <name>ATP</name>
        <dbReference type="ChEBI" id="CHEBI:30616"/>
    </ligand>
</feature>
<evidence type="ECO:0000256" key="3">
    <source>
        <dbReference type="ARBA" id="ARBA00022679"/>
    </source>
</evidence>
<dbReference type="InterPro" id="IPR000719">
    <property type="entry name" value="Prot_kinase_dom"/>
</dbReference>
<evidence type="ECO:0000256" key="6">
    <source>
        <dbReference type="ARBA" id="ARBA00022840"/>
    </source>
</evidence>
<dbReference type="EMBL" id="JANDBD010000003">
    <property type="protein sequence ID" value="MCP9272191.1"/>
    <property type="molecule type" value="Genomic_DNA"/>
</dbReference>
<feature type="domain" description="Protein kinase" evidence="8">
    <location>
        <begin position="15"/>
        <end position="93"/>
    </location>
</feature>
<reference evidence="9 10" key="1">
    <citation type="submission" date="2022-06" db="EMBL/GenBank/DDBJ databases">
        <title>Mycolicibacterium sp. CAU 1645 isolated from seawater.</title>
        <authorList>
            <person name="Kim W."/>
        </authorList>
    </citation>
    <scope>NUCLEOTIDE SEQUENCE [LARGE SCALE GENOMIC DNA]</scope>
    <source>
        <strain evidence="9 10">CAU 1645</strain>
    </source>
</reference>
<keyword evidence="6 7" id="KW-0067">ATP-binding</keyword>
<dbReference type="EC" id="2.7.11.1" evidence="1"/>
<evidence type="ECO:0000256" key="1">
    <source>
        <dbReference type="ARBA" id="ARBA00012513"/>
    </source>
</evidence>
<dbReference type="SUPFAM" id="SSF56112">
    <property type="entry name" value="Protein kinase-like (PK-like)"/>
    <property type="match status" value="1"/>
</dbReference>
<gene>
    <name evidence="9" type="ORF">NM203_08340</name>
</gene>
<dbReference type="PROSITE" id="PS00107">
    <property type="entry name" value="PROTEIN_KINASE_ATP"/>
    <property type="match status" value="1"/>
</dbReference>
<evidence type="ECO:0000256" key="7">
    <source>
        <dbReference type="PROSITE-ProRule" id="PRU10141"/>
    </source>
</evidence>
<accession>A0ABT1LZ63</accession>
<sequence length="93" mass="10263">MDHDESMVGRRFGPYELIRLLGAGGMGSVYEARDTNLDRVVALKLISGPYAQDPAYRQRLQREARIAGRLQEPHVVPIHSTGEIDGHSTSTCA</sequence>
<organism evidence="9 10">
    <name type="scientific">Mycolicibacterium arenosum</name>
    <dbReference type="NCBI Taxonomy" id="2952157"/>
    <lineage>
        <taxon>Bacteria</taxon>
        <taxon>Bacillati</taxon>
        <taxon>Actinomycetota</taxon>
        <taxon>Actinomycetes</taxon>
        <taxon>Mycobacteriales</taxon>
        <taxon>Mycobacteriaceae</taxon>
        <taxon>Mycolicibacterium</taxon>
    </lineage>
</organism>
<evidence type="ECO:0000256" key="5">
    <source>
        <dbReference type="ARBA" id="ARBA00022777"/>
    </source>
</evidence>